<accession>A0A8S9M8B7</accession>
<dbReference type="EMBL" id="QGKY02000089">
    <property type="protein sequence ID" value="KAF2613436.1"/>
    <property type="molecule type" value="Genomic_DNA"/>
</dbReference>
<protein>
    <submittedName>
        <fullName evidence="1">Uncharacterized protein</fullName>
    </submittedName>
</protein>
<dbReference type="AlphaFoldDB" id="A0A8S9M8B7"/>
<sequence length="192" mass="22067">MRRKKRGTIGETDEYMIFGRIGATELFIRIFIRLWPDVQQQMCDVSVRQYSQELSVSSVMIQRLSMSGYVTFLLPPYFKQSFHEFSLLEITWCDIALELGCSSLRCVDIGVTLGFVCRLLALLFVSEMRQFKQLAWDVGAIYIHRNVPVMLGGVICSETHQRWSYIFFLRCHLWDGLVTTTSSSVGLPEGNS</sequence>
<gene>
    <name evidence="1" type="ORF">F2Q70_00011112</name>
</gene>
<proteinExistence type="predicted"/>
<evidence type="ECO:0000313" key="1">
    <source>
        <dbReference type="EMBL" id="KAF2613436.1"/>
    </source>
</evidence>
<organism evidence="1">
    <name type="scientific">Brassica cretica</name>
    <name type="common">Mustard</name>
    <dbReference type="NCBI Taxonomy" id="69181"/>
    <lineage>
        <taxon>Eukaryota</taxon>
        <taxon>Viridiplantae</taxon>
        <taxon>Streptophyta</taxon>
        <taxon>Embryophyta</taxon>
        <taxon>Tracheophyta</taxon>
        <taxon>Spermatophyta</taxon>
        <taxon>Magnoliopsida</taxon>
        <taxon>eudicotyledons</taxon>
        <taxon>Gunneridae</taxon>
        <taxon>Pentapetalae</taxon>
        <taxon>rosids</taxon>
        <taxon>malvids</taxon>
        <taxon>Brassicales</taxon>
        <taxon>Brassicaceae</taxon>
        <taxon>Brassiceae</taxon>
        <taxon>Brassica</taxon>
    </lineage>
</organism>
<comment type="caution">
    <text evidence="1">The sequence shown here is derived from an EMBL/GenBank/DDBJ whole genome shotgun (WGS) entry which is preliminary data.</text>
</comment>
<name>A0A8S9M8B7_BRACR</name>
<reference evidence="1" key="1">
    <citation type="submission" date="2019-12" db="EMBL/GenBank/DDBJ databases">
        <title>Genome sequencing and annotation of Brassica cretica.</title>
        <authorList>
            <person name="Studholme D.J."/>
            <person name="Sarris P.F."/>
        </authorList>
    </citation>
    <scope>NUCLEOTIDE SEQUENCE</scope>
    <source>
        <strain evidence="1">PFS-102/07</strain>
        <tissue evidence="1">Leaf</tissue>
    </source>
</reference>